<dbReference type="Gene3D" id="1.25.40.10">
    <property type="entry name" value="Tetratricopeptide repeat domain"/>
    <property type="match status" value="1"/>
</dbReference>
<dbReference type="InterPro" id="IPR006665">
    <property type="entry name" value="OmpA-like"/>
</dbReference>
<dbReference type="InterPro" id="IPR036737">
    <property type="entry name" value="OmpA-like_sf"/>
</dbReference>
<keyword evidence="3" id="KW-0998">Cell outer membrane</keyword>
<sequence length="1016" mass="109521">MASPVRFDWAAQPAGDAEPTLGPPVSLTTPDGNRLAMVAFDARVVVEDPLAFTELRYLFRNPGDRLVEGRFETTLPEGAAVSRFAMRIGDRVQEGEVVEATKATRVYEAFLHRQVDPALLEKQPGNRFQARVFPIFPGEVKEILLSYSQELARADEPYRLRLRGMPRLDALDLRIFLGAGAAPATATSPGAASPAFGLYERGFLPDRDIVVPLARPGEEQERALRSGTKVVARVTPLLEEKQAPAPIRGLLVLVDTSASRAFGFGAQVRWLGSFLDSLRQSAGPGAALRVACFDQGVAEVYRGDLAGFGPQALEAIKARGPLGASDLEKALHYAARAGAQEGKKYDRVVLLSDGIASAGAIASSALAAQAASLSGSGIERLDAIALGEARDATQLAGLALSLPSAGVVQDGAPPPPRAAARLMTATLAGISVRVPGAKWVWPSAIRAGVQPGDQVLVYAEVEEGRPFEVALGGVSTRRAVPLAAASSELLVDRAITHARIRDLEERHSGASTADEREDLRRQIVQLSTSQRVLSSFTTLLVAEPLPARPPSIVRLGETEYEILYYVYFDASSTKIKPEFFPLLDELVRLIVGAPHLTKIEIQGHTDDRGREADRVRVSQARAEVIKGYLVDRGVEPERLVARGYGSAMPIVENKTEQDRARNRRVMFRVLETSSLIARWLAAGRRSKSHDPRAPAHAGRFAETMARIQSGPAEAALREAQAWRDAEPTDALALIALGQAFEKKGQIAEAERAYGSLIDLYPGRAELRRAAGAYLERLAGQSRSALPLAIDAYRHGLELRPDHPSSHRLLAFGLAREGSLEAAFSVLEEATRRAFDAERFPGVDVALKDDLGLLAAAWTRAQPARAREIEGRAAAAGAQPNRERSVRFALTWENDANDVELDVVEDGGPTPRTGFLEKPARIKGWTQASSGYGPEVLVIEAPPAGFRYRVHARYQRRGAMGHALGKVQIIEHDGSGGLRFDDRPFVLMNEGGSVDLGVVEEAVRPRAAGAIPPATGP</sequence>
<evidence type="ECO:0000256" key="2">
    <source>
        <dbReference type="ARBA" id="ARBA00023136"/>
    </source>
</evidence>
<dbReference type="PROSITE" id="PS51468">
    <property type="entry name" value="VIT"/>
    <property type="match status" value="1"/>
</dbReference>
<feature type="domain" description="OmpA-like" evidence="6">
    <location>
        <begin position="555"/>
        <end position="673"/>
    </location>
</feature>
<keyword evidence="4" id="KW-0802">TPR repeat</keyword>
<comment type="subcellular location">
    <subcellularLocation>
        <location evidence="1">Cell outer membrane</location>
    </subcellularLocation>
</comment>
<comment type="caution">
    <text evidence="8">The sequence shown here is derived from an EMBL/GenBank/DDBJ whole genome shotgun (WGS) entry which is preliminary data.</text>
</comment>
<evidence type="ECO:0000256" key="5">
    <source>
        <dbReference type="PROSITE-ProRule" id="PRU00473"/>
    </source>
</evidence>
<organism evidence="8 9">
    <name type="scientific">Sorangium cellulosum</name>
    <name type="common">Polyangium cellulosum</name>
    <dbReference type="NCBI Taxonomy" id="56"/>
    <lineage>
        <taxon>Bacteria</taxon>
        <taxon>Pseudomonadati</taxon>
        <taxon>Myxococcota</taxon>
        <taxon>Polyangia</taxon>
        <taxon>Polyangiales</taxon>
        <taxon>Polyangiaceae</taxon>
        <taxon>Sorangium</taxon>
    </lineage>
</organism>
<gene>
    <name evidence="8" type="ORF">BE17_52850</name>
</gene>
<dbReference type="SUPFAM" id="SSF103088">
    <property type="entry name" value="OmpA-like"/>
    <property type="match status" value="1"/>
</dbReference>
<dbReference type="InterPro" id="IPR011990">
    <property type="entry name" value="TPR-like_helical_dom_sf"/>
</dbReference>
<dbReference type="PANTHER" id="PTHR30329">
    <property type="entry name" value="STATOR ELEMENT OF FLAGELLAR MOTOR COMPLEX"/>
    <property type="match status" value="1"/>
</dbReference>
<dbReference type="InterPro" id="IPR006664">
    <property type="entry name" value="OMP_bac"/>
</dbReference>
<dbReference type="InterPro" id="IPR050330">
    <property type="entry name" value="Bact_OuterMem_StrucFunc"/>
</dbReference>
<dbReference type="Gene3D" id="3.30.1330.60">
    <property type="entry name" value="OmpA-like domain"/>
    <property type="match status" value="1"/>
</dbReference>
<dbReference type="AlphaFoldDB" id="A0A150RHS7"/>
<evidence type="ECO:0000256" key="3">
    <source>
        <dbReference type="ARBA" id="ARBA00023237"/>
    </source>
</evidence>
<dbReference type="Proteomes" id="UP000075635">
    <property type="component" value="Unassembled WGS sequence"/>
</dbReference>
<dbReference type="PROSITE" id="PS50005">
    <property type="entry name" value="TPR"/>
    <property type="match status" value="1"/>
</dbReference>
<dbReference type="EMBL" id="JEMB01002642">
    <property type="protein sequence ID" value="KYF79516.1"/>
    <property type="molecule type" value="Genomic_DNA"/>
</dbReference>
<evidence type="ECO:0000313" key="8">
    <source>
        <dbReference type="EMBL" id="KYF79516.1"/>
    </source>
</evidence>
<dbReference type="PRINTS" id="PR01021">
    <property type="entry name" value="OMPADOMAIN"/>
</dbReference>
<evidence type="ECO:0000259" key="7">
    <source>
        <dbReference type="PROSITE" id="PS51468"/>
    </source>
</evidence>
<feature type="repeat" description="TPR" evidence="4">
    <location>
        <begin position="730"/>
        <end position="763"/>
    </location>
</feature>
<dbReference type="PANTHER" id="PTHR30329:SF21">
    <property type="entry name" value="LIPOPROTEIN YIAD-RELATED"/>
    <property type="match status" value="1"/>
</dbReference>
<dbReference type="InterPro" id="IPR019734">
    <property type="entry name" value="TPR_rpt"/>
</dbReference>
<dbReference type="InterPro" id="IPR013694">
    <property type="entry name" value="VIT"/>
</dbReference>
<protein>
    <recommendedName>
        <fullName evidence="10">OmpA-like domain-containing protein</fullName>
    </recommendedName>
</protein>
<dbReference type="InterPro" id="IPR036465">
    <property type="entry name" value="vWFA_dom_sf"/>
</dbReference>
<dbReference type="GO" id="GO:0009279">
    <property type="term" value="C:cell outer membrane"/>
    <property type="evidence" value="ECO:0007669"/>
    <property type="project" value="UniProtKB-SubCell"/>
</dbReference>
<accession>A0A150RHS7</accession>
<dbReference type="CDD" id="cd07185">
    <property type="entry name" value="OmpA_C-like"/>
    <property type="match status" value="1"/>
</dbReference>
<dbReference type="Gene3D" id="3.40.50.410">
    <property type="entry name" value="von Willebrand factor, type A domain"/>
    <property type="match status" value="1"/>
</dbReference>
<evidence type="ECO:0000256" key="4">
    <source>
        <dbReference type="PROSITE-ProRule" id="PRU00339"/>
    </source>
</evidence>
<evidence type="ECO:0000313" key="9">
    <source>
        <dbReference type="Proteomes" id="UP000075635"/>
    </source>
</evidence>
<dbReference type="Pfam" id="PF00691">
    <property type="entry name" value="OmpA"/>
    <property type="match status" value="1"/>
</dbReference>
<name>A0A150RHS7_SORCE</name>
<dbReference type="Pfam" id="PF08487">
    <property type="entry name" value="VIT"/>
    <property type="match status" value="1"/>
</dbReference>
<reference evidence="8 9" key="1">
    <citation type="submission" date="2014-02" db="EMBL/GenBank/DDBJ databases">
        <title>The small core and large imbalanced accessory genome model reveals a collaborative survival strategy of Sorangium cellulosum strains in nature.</title>
        <authorList>
            <person name="Han K."/>
            <person name="Peng R."/>
            <person name="Blom J."/>
            <person name="Li Y.-Z."/>
        </authorList>
    </citation>
    <scope>NUCLEOTIDE SEQUENCE [LARGE SCALE GENOMIC DNA]</scope>
    <source>
        <strain evidence="8 9">So0011-07</strain>
    </source>
</reference>
<feature type="domain" description="VIT" evidence="7">
    <location>
        <begin position="21"/>
        <end position="149"/>
    </location>
</feature>
<keyword evidence="2 5" id="KW-0472">Membrane</keyword>
<dbReference type="SUPFAM" id="SSF48452">
    <property type="entry name" value="TPR-like"/>
    <property type="match status" value="1"/>
</dbReference>
<evidence type="ECO:0000259" key="6">
    <source>
        <dbReference type="PROSITE" id="PS51123"/>
    </source>
</evidence>
<evidence type="ECO:0008006" key="10">
    <source>
        <dbReference type="Google" id="ProtNLM"/>
    </source>
</evidence>
<proteinExistence type="predicted"/>
<dbReference type="SUPFAM" id="SSF53300">
    <property type="entry name" value="vWA-like"/>
    <property type="match status" value="1"/>
</dbReference>
<evidence type="ECO:0000256" key="1">
    <source>
        <dbReference type="ARBA" id="ARBA00004442"/>
    </source>
</evidence>
<dbReference type="PROSITE" id="PS51123">
    <property type="entry name" value="OMPA_2"/>
    <property type="match status" value="1"/>
</dbReference>